<gene>
    <name evidence="1" type="ORF">LC20004_05105</name>
</gene>
<reference evidence="1 2" key="1">
    <citation type="submission" date="2016-10" db="EMBL/GenBank/DDBJ databases">
        <title>The whole genome sequencing and assembly of L. cotyniformis subsp. torquens DSM 20004 strain.</title>
        <authorList>
            <person name="Park M.-K."/>
            <person name="Lee Y.-J."/>
            <person name="Yi H."/>
            <person name="Bahn Y.-S."/>
            <person name="Kim J.F."/>
            <person name="Lee D.-W."/>
        </authorList>
    </citation>
    <scope>NUCLEOTIDE SEQUENCE [LARGE SCALE GENOMIC DNA]</scope>
    <source>
        <strain evidence="1 2">DSM 20004</strain>
    </source>
</reference>
<organism evidence="1 2">
    <name type="scientific">Loigolactobacillus coryniformis subsp. torquens DSM 20004 = KCTC 3535</name>
    <dbReference type="NCBI Taxonomy" id="1423822"/>
    <lineage>
        <taxon>Bacteria</taxon>
        <taxon>Bacillati</taxon>
        <taxon>Bacillota</taxon>
        <taxon>Bacilli</taxon>
        <taxon>Lactobacillales</taxon>
        <taxon>Lactobacillaceae</taxon>
        <taxon>Loigolactobacillus</taxon>
    </lineage>
</organism>
<dbReference type="NCBIfam" id="TIGR01641">
    <property type="entry name" value="phageSPP1_gp7"/>
    <property type="match status" value="1"/>
</dbReference>
<dbReference type="OrthoDB" id="9765386at2"/>
<dbReference type="Proteomes" id="UP000223559">
    <property type="component" value="Chromosome"/>
</dbReference>
<evidence type="ECO:0000313" key="1">
    <source>
        <dbReference type="EMBL" id="ATO43320.1"/>
    </source>
</evidence>
<dbReference type="AlphaFoldDB" id="A0A2D1KMF3"/>
<dbReference type="Pfam" id="PF04233">
    <property type="entry name" value="Phage_Mu_F"/>
    <property type="match status" value="1"/>
</dbReference>
<dbReference type="KEGG" id="lcy:LC20004_05105"/>
<proteinExistence type="predicted"/>
<protein>
    <submittedName>
        <fullName evidence="1">Uncharacterized protein</fullName>
    </submittedName>
</protein>
<dbReference type="InterPro" id="IPR006528">
    <property type="entry name" value="Phage_head_morphogenesis_dom"/>
</dbReference>
<accession>A0A2D1KMF3</accession>
<keyword evidence="2" id="KW-1185">Reference proteome</keyword>
<evidence type="ECO:0000313" key="2">
    <source>
        <dbReference type="Proteomes" id="UP000223559"/>
    </source>
</evidence>
<name>A0A2D1KMF3_9LACO</name>
<dbReference type="RefSeq" id="WP_010013075.1">
    <property type="nucleotide sequence ID" value="NZ_AEOS01000104.1"/>
</dbReference>
<dbReference type="EMBL" id="CP017697">
    <property type="protein sequence ID" value="ATO43320.1"/>
    <property type="molecule type" value="Genomic_DNA"/>
</dbReference>
<sequence length="331" mass="37759">MADQPNSQAYWIKRTTGVMAKLDKTDAVITAALLKTIAAAKDEITDDLASIIQRYADDNGLTYQQAKKQAYKTDLSQYVREANEYRQTHDKDPEVLKRLNTDYFASQVSVLDMLRAQIEFAVLKQTVNFNDQFSDYLKQTAAEVDKRLAEGFANSTLNTSAIKAILANEWSGANYSQRVWRNMDQMAAKLKDSITTGFIRGYGTRDTARRMRPFVRDMDATVKTMRYVTERLVRTESTYVANQAIASRYRADGVDKYEFIAFIDDRTSKVCKSLNHKEFDLDDYDPGENAPPMHPHCRSVIAPALSALTRYDKYLKPKTAEKYNEIHKTAV</sequence>